<feature type="region of interest" description="Disordered" evidence="1">
    <location>
        <begin position="83"/>
        <end position="165"/>
    </location>
</feature>
<dbReference type="OrthoDB" id="1953515at2"/>
<organism evidence="2 3">
    <name type="scientific">Acetivibrio thermocellus (strain ATCC 27405 / DSM 1237 / JCM 9322 / NBRC 103400 / NCIMB 10682 / NRRL B-4536 / VPI 7372)</name>
    <name type="common">Clostridium thermocellum</name>
    <dbReference type="NCBI Taxonomy" id="203119"/>
    <lineage>
        <taxon>Bacteria</taxon>
        <taxon>Bacillati</taxon>
        <taxon>Bacillota</taxon>
        <taxon>Clostridia</taxon>
        <taxon>Eubacteriales</taxon>
        <taxon>Oscillospiraceae</taxon>
        <taxon>Acetivibrio</taxon>
    </lineage>
</organism>
<dbReference type="eggNOG" id="ENOG5030MM0">
    <property type="taxonomic scope" value="Bacteria"/>
</dbReference>
<name>A3DF03_ACET2</name>
<feature type="compositionally biased region" description="Basic and acidic residues" evidence="1">
    <location>
        <begin position="83"/>
        <end position="151"/>
    </location>
</feature>
<dbReference type="AlphaFoldDB" id="A3DF03"/>
<dbReference type="EMBL" id="CP000568">
    <property type="protein sequence ID" value="ABN52532.1"/>
    <property type="molecule type" value="Genomic_DNA"/>
</dbReference>
<gene>
    <name evidence="2" type="ordered locus">Cthe_1300</name>
</gene>
<keyword evidence="3" id="KW-1185">Reference proteome</keyword>
<evidence type="ECO:0008006" key="4">
    <source>
        <dbReference type="Google" id="ProtNLM"/>
    </source>
</evidence>
<reference evidence="3" key="1">
    <citation type="submission" date="2007-02" db="EMBL/GenBank/DDBJ databases">
        <title>Complete sequence of Clostridium thermocellum ATCC 27405.</title>
        <authorList>
            <consortium name="US DOE Joint Genome Institute"/>
            <person name="Copeland A."/>
            <person name="Lucas S."/>
            <person name="Lapidus A."/>
            <person name="Barry K."/>
            <person name="Detter J.C."/>
            <person name="Glavina del Rio T."/>
            <person name="Hammon N."/>
            <person name="Israni S."/>
            <person name="Dalin E."/>
            <person name="Tice H."/>
            <person name="Pitluck S."/>
            <person name="Chertkov O."/>
            <person name="Brettin T."/>
            <person name="Bruce D."/>
            <person name="Han C."/>
            <person name="Tapia R."/>
            <person name="Gilna P."/>
            <person name="Schmutz J."/>
            <person name="Larimer F."/>
            <person name="Land M."/>
            <person name="Hauser L."/>
            <person name="Kyrpides N."/>
            <person name="Mikhailova N."/>
            <person name="Wu J.H.D."/>
            <person name="Newcomb M."/>
            <person name="Richardson P."/>
        </authorList>
    </citation>
    <scope>NUCLEOTIDE SEQUENCE [LARGE SCALE GENOMIC DNA]</scope>
    <source>
        <strain evidence="3">ATCC 27405 / DSM 1237 / JCM 9322 / NBRC 103400 / NCIMB 10682 / NRRL B-4536 / VPI 7372</strain>
    </source>
</reference>
<dbReference type="HOGENOM" id="CLU_867920_0_0_9"/>
<feature type="region of interest" description="Disordered" evidence="1">
    <location>
        <begin position="31"/>
        <end position="61"/>
    </location>
</feature>
<dbReference type="STRING" id="203119.Cthe_1300"/>
<sequence>MPMKKVLNTAKKYWMVSLIISLIFSGCSSKENNKKNNENPQAKQQQLGSQTQEDEIPQQLESLENNIEKIILTLDGPAIELKKEKQQNQGKKGSEKEQGEQGTQDRKQSEEKNDKSKENEESEKEESKNKKDENKETQDEGSKEGSTDGKKQPTPTGMEEEKEDPWKEIDKIINTLHYQWNSYLPLAAKKNAGRNLIDGFSTALNSLTDTVISKNKTNTLLAASYLYAYIPDFYSLYRAETSPEIKRVRYYTRNAMLNAMTANWEQADSDMSNLKNVWNLYKNIVPEEQRELSSQLDYSIQEFEKVLSEKNQPLCDIKGRVVMSNIQALEESMK</sequence>
<accession>A3DF03</accession>
<evidence type="ECO:0000256" key="1">
    <source>
        <dbReference type="SAM" id="MobiDB-lite"/>
    </source>
</evidence>
<evidence type="ECO:0000313" key="2">
    <source>
        <dbReference type="EMBL" id="ABN52532.1"/>
    </source>
</evidence>
<proteinExistence type="predicted"/>
<evidence type="ECO:0000313" key="3">
    <source>
        <dbReference type="Proteomes" id="UP000002145"/>
    </source>
</evidence>
<dbReference type="PROSITE" id="PS51257">
    <property type="entry name" value="PROKAR_LIPOPROTEIN"/>
    <property type="match status" value="1"/>
</dbReference>
<protein>
    <recommendedName>
        <fullName evidence="4">Lipoprotein</fullName>
    </recommendedName>
</protein>
<dbReference type="Proteomes" id="UP000002145">
    <property type="component" value="Chromosome"/>
</dbReference>
<dbReference type="KEGG" id="cth:Cthe_1300"/>
<reference evidence="2 3" key="2">
    <citation type="journal article" date="2013" name="Biotechnol. Biofuels">
        <title>Global transcriptome analysis of Clostridium thermocellum ATCC 27405 during growth on dilute acid pretreated Populus and switchgrass.</title>
        <authorList>
            <person name="Wilson C.M."/>
            <person name="Rodriguez M.Jr."/>
            <person name="Johnson C.M."/>
            <person name="Martin S.L."/>
            <person name="Chu T.M."/>
            <person name="Wolfinger R.D."/>
            <person name="Hauser L.J."/>
            <person name="Land M.L."/>
            <person name="Klingeman D.M."/>
            <person name="Syed M.H."/>
            <person name="Ragauskas A.J."/>
            <person name="Tschaplinski T.J."/>
            <person name="Mielenz J.R."/>
            <person name="Brown S.D."/>
        </authorList>
    </citation>
    <scope>NUCLEOTIDE SEQUENCE [LARGE SCALE GENOMIC DNA]</scope>
    <source>
        <strain evidence="3">ATCC 27405 / DSM 1237 / JCM 9322 / NBRC 103400 / NCIMB 10682 / NRRL B-4536 / VPI 7372</strain>
    </source>
</reference>